<reference evidence="1" key="1">
    <citation type="submission" date="2023-03" db="EMBL/GenBank/DDBJ databases">
        <title>Massive genome expansion in bonnet fungi (Mycena s.s.) driven by repeated elements and novel gene families across ecological guilds.</title>
        <authorList>
            <consortium name="Lawrence Berkeley National Laboratory"/>
            <person name="Harder C.B."/>
            <person name="Miyauchi S."/>
            <person name="Viragh M."/>
            <person name="Kuo A."/>
            <person name="Thoen E."/>
            <person name="Andreopoulos B."/>
            <person name="Lu D."/>
            <person name="Skrede I."/>
            <person name="Drula E."/>
            <person name="Henrissat B."/>
            <person name="Morin E."/>
            <person name="Kohler A."/>
            <person name="Barry K."/>
            <person name="LaButti K."/>
            <person name="Morin E."/>
            <person name="Salamov A."/>
            <person name="Lipzen A."/>
            <person name="Mereny Z."/>
            <person name="Hegedus B."/>
            <person name="Baldrian P."/>
            <person name="Stursova M."/>
            <person name="Weitz H."/>
            <person name="Taylor A."/>
            <person name="Grigoriev I.V."/>
            <person name="Nagy L.G."/>
            <person name="Martin F."/>
            <person name="Kauserud H."/>
        </authorList>
    </citation>
    <scope>NUCLEOTIDE SEQUENCE</scope>
    <source>
        <strain evidence="1">CBHHK200</strain>
    </source>
</reference>
<organism evidence="1 2">
    <name type="scientific">Mycena alexandri</name>
    <dbReference type="NCBI Taxonomy" id="1745969"/>
    <lineage>
        <taxon>Eukaryota</taxon>
        <taxon>Fungi</taxon>
        <taxon>Dikarya</taxon>
        <taxon>Basidiomycota</taxon>
        <taxon>Agaricomycotina</taxon>
        <taxon>Agaricomycetes</taxon>
        <taxon>Agaricomycetidae</taxon>
        <taxon>Agaricales</taxon>
        <taxon>Marasmiineae</taxon>
        <taxon>Mycenaceae</taxon>
        <taxon>Mycena</taxon>
    </lineage>
</organism>
<dbReference type="AlphaFoldDB" id="A0AAD6WQA7"/>
<proteinExistence type="predicted"/>
<evidence type="ECO:0000313" key="1">
    <source>
        <dbReference type="EMBL" id="KAJ7016974.1"/>
    </source>
</evidence>
<accession>A0AAD6WQA7</accession>
<dbReference type="Proteomes" id="UP001218188">
    <property type="component" value="Unassembled WGS sequence"/>
</dbReference>
<keyword evidence="2" id="KW-1185">Reference proteome</keyword>
<gene>
    <name evidence="1" type="ORF">C8F04DRAFT_1158552</name>
</gene>
<sequence length="107" mass="11703">MQLRHSSAFRAFLTTWAILLGLGFFMWAEALDRPYVAAANTRSPAFPPFPAPTHGPGFGFKTERVRLLPRSGGQSASPAGRGTVSAMSMTFRNSFVVGFTNVKLDFF</sequence>
<comment type="caution">
    <text evidence="1">The sequence shown here is derived from an EMBL/GenBank/DDBJ whole genome shotgun (WGS) entry which is preliminary data.</text>
</comment>
<dbReference type="EMBL" id="JARJCM010000448">
    <property type="protein sequence ID" value="KAJ7016974.1"/>
    <property type="molecule type" value="Genomic_DNA"/>
</dbReference>
<name>A0AAD6WQA7_9AGAR</name>
<evidence type="ECO:0000313" key="2">
    <source>
        <dbReference type="Proteomes" id="UP001218188"/>
    </source>
</evidence>
<protein>
    <submittedName>
        <fullName evidence="1">Uncharacterized protein</fullName>
    </submittedName>
</protein>